<evidence type="ECO:0000256" key="1">
    <source>
        <dbReference type="PIRSR" id="PIRSR613078-2"/>
    </source>
</evidence>
<evidence type="ECO:0000313" key="2">
    <source>
        <dbReference type="EMBL" id="HET97832.1"/>
    </source>
</evidence>
<dbReference type="CDD" id="cd07067">
    <property type="entry name" value="HP_PGM_like"/>
    <property type="match status" value="1"/>
</dbReference>
<dbReference type="SUPFAM" id="SSF53254">
    <property type="entry name" value="Phosphoglycerate mutase-like"/>
    <property type="match status" value="1"/>
</dbReference>
<dbReference type="Pfam" id="PF00300">
    <property type="entry name" value="His_Phos_1"/>
    <property type="match status" value="1"/>
</dbReference>
<reference evidence="2" key="1">
    <citation type="journal article" date="2020" name="mSystems">
        <title>Genome- and Community-Level Interaction Insights into Carbon Utilization and Element Cycling Functions of Hydrothermarchaeota in Hydrothermal Sediment.</title>
        <authorList>
            <person name="Zhou Z."/>
            <person name="Liu Y."/>
            <person name="Xu W."/>
            <person name="Pan J."/>
            <person name="Luo Z.H."/>
            <person name="Li M."/>
        </authorList>
    </citation>
    <scope>NUCLEOTIDE SEQUENCE [LARGE SCALE GENOMIC DNA]</scope>
    <source>
        <strain evidence="2">SpSt-1224</strain>
    </source>
</reference>
<dbReference type="Proteomes" id="UP000885986">
    <property type="component" value="Unassembled WGS sequence"/>
</dbReference>
<dbReference type="Gene3D" id="3.40.50.1240">
    <property type="entry name" value="Phosphoglycerate mutase-like"/>
    <property type="match status" value="1"/>
</dbReference>
<dbReference type="InterPro" id="IPR029033">
    <property type="entry name" value="His_PPase_superfam"/>
</dbReference>
<organism evidence="2">
    <name type="scientific">Desulfurivibrio alkaliphilus</name>
    <dbReference type="NCBI Taxonomy" id="427923"/>
    <lineage>
        <taxon>Bacteria</taxon>
        <taxon>Pseudomonadati</taxon>
        <taxon>Thermodesulfobacteriota</taxon>
        <taxon>Desulfobulbia</taxon>
        <taxon>Desulfobulbales</taxon>
        <taxon>Desulfobulbaceae</taxon>
        <taxon>Desulfurivibrio</taxon>
    </lineage>
</organism>
<feature type="binding site" evidence="1">
    <location>
        <position position="60"/>
    </location>
    <ligand>
        <name>substrate</name>
    </ligand>
</feature>
<comment type="caution">
    <text evidence="2">The sequence shown here is derived from an EMBL/GenBank/DDBJ whole genome shotgun (WGS) entry which is preliminary data.</text>
</comment>
<gene>
    <name evidence="2" type="ORF">ENN98_03920</name>
</gene>
<dbReference type="InterPro" id="IPR013078">
    <property type="entry name" value="His_Pase_superF_clade-1"/>
</dbReference>
<proteinExistence type="predicted"/>
<accession>A0A7C2XMB1</accession>
<dbReference type="SMART" id="SM00855">
    <property type="entry name" value="PGAM"/>
    <property type="match status" value="1"/>
</dbReference>
<dbReference type="PANTHER" id="PTHR47623:SF1">
    <property type="entry name" value="OS09G0287300 PROTEIN"/>
    <property type="match status" value="1"/>
</dbReference>
<protein>
    <submittedName>
        <fullName evidence="2">Histidine phosphatase family protein</fullName>
    </submittedName>
</protein>
<dbReference type="EMBL" id="DSDS01000091">
    <property type="protein sequence ID" value="HET97832.1"/>
    <property type="molecule type" value="Genomic_DNA"/>
</dbReference>
<dbReference type="PANTHER" id="PTHR47623">
    <property type="entry name" value="OS09G0287300 PROTEIN"/>
    <property type="match status" value="1"/>
</dbReference>
<name>A0A7C2XMB1_9BACT</name>
<sequence length="162" mass="18030">MAMKTLCLLRHAKAGWQNAQAGDFERELDQRGLADAPVMAQRLRDHAFFPELIVASPARRTRQTASIFAESLGYPVDRIVYDGKIYYEALDLLLSLIQAFDDQLARVMLVGHNPYISLLAEWLGGEKIGTIPPCGLAAFTFPVASWREIGRNSGSLVFSDYP</sequence>
<dbReference type="AlphaFoldDB" id="A0A7C2XMB1"/>